<proteinExistence type="predicted"/>
<dbReference type="Proteomes" id="UP000076476">
    <property type="component" value="Unassembled WGS sequence"/>
</dbReference>
<evidence type="ECO:0000313" key="1">
    <source>
        <dbReference type="EMBL" id="KZN97093.1"/>
    </source>
</evidence>
<gene>
    <name evidence="1" type="ORF">AZI98_05895</name>
</gene>
<sequence>MLLKTFLLLGEEGITDVKKSFSFQTRCMTKLYERVFDKKYKTVDCRQLNFHCGNYPEIKLLECFDGFCQVLVPYNVEEFLKYPDNKKKVEILELLKNSLDFVIREKNWDPDPFQEAYERVKELNYINEFIWDKPKFSPNRKYKAEVICNHDLYDFTLKIVIKDRNGKILHEKEIVSTEPDELIYDRFLGHLQWISDDEIALYEKYSKRYVPVKLSEVL</sequence>
<organism evidence="1 2">
    <name type="scientific">Aeribacillus pallidus</name>
    <dbReference type="NCBI Taxonomy" id="33936"/>
    <lineage>
        <taxon>Bacteria</taxon>
        <taxon>Bacillati</taxon>
        <taxon>Bacillota</taxon>
        <taxon>Bacilli</taxon>
        <taxon>Bacillales</taxon>
        <taxon>Bacillaceae</taxon>
        <taxon>Aeribacillus</taxon>
    </lineage>
</organism>
<comment type="caution">
    <text evidence="1">The sequence shown here is derived from an EMBL/GenBank/DDBJ whole genome shotgun (WGS) entry which is preliminary data.</text>
</comment>
<keyword evidence="2" id="KW-1185">Reference proteome</keyword>
<dbReference type="RefSeq" id="WP_063387348.1">
    <property type="nucleotide sequence ID" value="NZ_LWBR01000013.1"/>
</dbReference>
<accession>A0A165YHY5</accession>
<dbReference type="EMBL" id="LWBR01000013">
    <property type="protein sequence ID" value="KZN97093.1"/>
    <property type="molecule type" value="Genomic_DNA"/>
</dbReference>
<dbReference type="OrthoDB" id="2425044at2"/>
<name>A0A165YHY5_9BACI</name>
<dbReference type="AlphaFoldDB" id="A0A165YHY5"/>
<reference evidence="1 2" key="1">
    <citation type="submission" date="2016-04" db="EMBL/GenBank/DDBJ databases">
        <title>Draft genome sequence of Aeribacillus pallidus 8m3 from petroleum reservoir.</title>
        <authorList>
            <person name="Poltaraus A.B."/>
            <person name="Nazina T.N."/>
            <person name="Tourova T.P."/>
            <person name="Malakho S.M."/>
            <person name="Korshunova A.V."/>
            <person name="Sokolova D.S."/>
        </authorList>
    </citation>
    <scope>NUCLEOTIDE SEQUENCE [LARGE SCALE GENOMIC DNA]</scope>
    <source>
        <strain evidence="1 2">8m3</strain>
    </source>
</reference>
<protein>
    <submittedName>
        <fullName evidence="1">Uncharacterized protein</fullName>
    </submittedName>
</protein>
<evidence type="ECO:0000313" key="2">
    <source>
        <dbReference type="Proteomes" id="UP000076476"/>
    </source>
</evidence>